<protein>
    <submittedName>
        <fullName evidence="1">Uncharacterized protein</fullName>
    </submittedName>
</protein>
<keyword evidence="2" id="KW-1185">Reference proteome</keyword>
<comment type="caution">
    <text evidence="1">The sequence shown here is derived from an EMBL/GenBank/DDBJ whole genome shotgun (WGS) entry which is preliminary data.</text>
</comment>
<sequence length="143" mass="15722">MNIQDIKKHCENHLHRYVLVTTTDGRQYDGIVESVNDDHISLAVPTSGESMMPEGSSFHEGMPQGFGYGAGAGYEDNMHRQFAPGYGPGPYPPYGPRPPFGPPGYGPYPPYGPGPFPPYRPRRFQRLILPLAALTALAAIPYF</sequence>
<dbReference type="EMBL" id="JABXYM010000001">
    <property type="protein sequence ID" value="MCR6097028.1"/>
    <property type="molecule type" value="Genomic_DNA"/>
</dbReference>
<proteinExistence type="predicted"/>
<dbReference type="OrthoDB" id="2943863at2"/>
<evidence type="ECO:0000313" key="2">
    <source>
        <dbReference type="Proteomes" id="UP001057753"/>
    </source>
</evidence>
<name>A0A9Q4B260_SALAG</name>
<gene>
    <name evidence="1" type="ORF">HXA33_10705</name>
</gene>
<organism evidence="1 2">
    <name type="scientific">Salipaludibacillus agaradhaerens</name>
    <name type="common">Bacillus agaradhaerens</name>
    <dbReference type="NCBI Taxonomy" id="76935"/>
    <lineage>
        <taxon>Bacteria</taxon>
        <taxon>Bacillati</taxon>
        <taxon>Bacillota</taxon>
        <taxon>Bacilli</taxon>
        <taxon>Bacillales</taxon>
        <taxon>Bacillaceae</taxon>
    </lineage>
</organism>
<dbReference type="Proteomes" id="UP001057753">
    <property type="component" value="Unassembled WGS sequence"/>
</dbReference>
<reference evidence="1" key="1">
    <citation type="submission" date="2020-06" db="EMBL/GenBank/DDBJ databases">
        <title>Insight into the genomes of haloalkaliphilic bacilli from Kenyan soda lakes.</title>
        <authorList>
            <person name="Mwirichia R."/>
            <person name="Villamizar G.C."/>
            <person name="Poehlein A."/>
            <person name="Mugweru J."/>
            <person name="Kipnyargis A."/>
            <person name="Kiplimo D."/>
            <person name="Orwa P."/>
            <person name="Daniel R."/>
        </authorList>
    </citation>
    <scope>NUCLEOTIDE SEQUENCE</scope>
    <source>
        <strain evidence="1">B1096_S55</strain>
    </source>
</reference>
<evidence type="ECO:0000313" key="1">
    <source>
        <dbReference type="EMBL" id="MCR6097028.1"/>
    </source>
</evidence>
<accession>A0A9Q4B260</accession>
<dbReference type="AlphaFoldDB" id="A0A9Q4B260"/>
<dbReference type="RefSeq" id="WP_078577271.1">
    <property type="nucleotide sequence ID" value="NZ_JABXYM010000001.1"/>
</dbReference>